<comment type="subcellular location">
    <subcellularLocation>
        <location evidence="1">Cell membrane</location>
        <topology evidence="1">Multi-pass membrane protein</topology>
    </subcellularLocation>
</comment>
<feature type="transmembrane region" description="Helical" evidence="7">
    <location>
        <begin position="12"/>
        <end position="31"/>
    </location>
</feature>
<keyword evidence="9" id="KW-1185">Reference proteome</keyword>
<keyword evidence="4 7" id="KW-1133">Transmembrane helix</keyword>
<evidence type="ECO:0000256" key="2">
    <source>
        <dbReference type="ARBA" id="ARBA00022475"/>
    </source>
</evidence>
<evidence type="ECO:0000256" key="5">
    <source>
        <dbReference type="ARBA" id="ARBA00023136"/>
    </source>
</evidence>
<feature type="compositionally biased region" description="Gly residues" evidence="6">
    <location>
        <begin position="330"/>
        <end position="342"/>
    </location>
</feature>
<evidence type="ECO:0000256" key="6">
    <source>
        <dbReference type="SAM" id="MobiDB-lite"/>
    </source>
</evidence>
<dbReference type="Proteomes" id="UP000578077">
    <property type="component" value="Unassembled WGS sequence"/>
</dbReference>
<feature type="transmembrane region" description="Helical" evidence="7">
    <location>
        <begin position="243"/>
        <end position="266"/>
    </location>
</feature>
<dbReference type="EMBL" id="JACHLY010000001">
    <property type="protein sequence ID" value="MBB5999560.1"/>
    <property type="molecule type" value="Genomic_DNA"/>
</dbReference>
<feature type="transmembrane region" description="Helical" evidence="7">
    <location>
        <begin position="273"/>
        <end position="294"/>
    </location>
</feature>
<feature type="transmembrane region" description="Helical" evidence="7">
    <location>
        <begin position="118"/>
        <end position="139"/>
    </location>
</feature>
<feature type="transmembrane region" description="Helical" evidence="7">
    <location>
        <begin position="43"/>
        <end position="64"/>
    </location>
</feature>
<dbReference type="AlphaFoldDB" id="A0A841EGN8"/>
<accession>A0A841EGN8</accession>
<feature type="region of interest" description="Disordered" evidence="6">
    <location>
        <begin position="317"/>
        <end position="342"/>
    </location>
</feature>
<evidence type="ECO:0000313" key="8">
    <source>
        <dbReference type="EMBL" id="MBB5999560.1"/>
    </source>
</evidence>
<feature type="transmembrane region" description="Helical" evidence="7">
    <location>
        <begin position="151"/>
        <end position="178"/>
    </location>
</feature>
<organism evidence="8 9">
    <name type="scientific">Streptomonospora salina</name>
    <dbReference type="NCBI Taxonomy" id="104205"/>
    <lineage>
        <taxon>Bacteria</taxon>
        <taxon>Bacillati</taxon>
        <taxon>Actinomycetota</taxon>
        <taxon>Actinomycetes</taxon>
        <taxon>Streptosporangiales</taxon>
        <taxon>Nocardiopsidaceae</taxon>
        <taxon>Streptomonospora</taxon>
    </lineage>
</organism>
<evidence type="ECO:0000256" key="1">
    <source>
        <dbReference type="ARBA" id="ARBA00004651"/>
    </source>
</evidence>
<dbReference type="InterPro" id="IPR022791">
    <property type="entry name" value="L-PG_synthase/AglD"/>
</dbReference>
<gene>
    <name evidence="8" type="ORF">HNR25_003311</name>
</gene>
<evidence type="ECO:0000313" key="9">
    <source>
        <dbReference type="Proteomes" id="UP000578077"/>
    </source>
</evidence>
<reference evidence="8 9" key="1">
    <citation type="submission" date="2020-08" db="EMBL/GenBank/DDBJ databases">
        <title>Sequencing the genomes of 1000 actinobacteria strains.</title>
        <authorList>
            <person name="Klenk H.-P."/>
        </authorList>
    </citation>
    <scope>NUCLEOTIDE SEQUENCE [LARGE SCALE GENOMIC DNA]</scope>
    <source>
        <strain evidence="8 9">DSM 44593</strain>
    </source>
</reference>
<keyword evidence="2" id="KW-1003">Cell membrane</keyword>
<feature type="transmembrane region" description="Helical" evidence="7">
    <location>
        <begin position="213"/>
        <end position="237"/>
    </location>
</feature>
<comment type="caution">
    <text evidence="8">The sequence shown here is derived from an EMBL/GenBank/DDBJ whole genome shotgun (WGS) entry which is preliminary data.</text>
</comment>
<name>A0A841EGN8_9ACTN</name>
<dbReference type="GO" id="GO:0005886">
    <property type="term" value="C:plasma membrane"/>
    <property type="evidence" value="ECO:0007669"/>
    <property type="project" value="UniProtKB-SubCell"/>
</dbReference>
<evidence type="ECO:0000256" key="3">
    <source>
        <dbReference type="ARBA" id="ARBA00022692"/>
    </source>
</evidence>
<evidence type="ECO:0000256" key="4">
    <source>
        <dbReference type="ARBA" id="ARBA00022989"/>
    </source>
</evidence>
<sequence>MLNRLRSNRWVRLAVVVVVLACAGFALYSRWEEAREALAALSPWAVAASLPAALAALGAQMLAWRAILAGLGSRLPVGTAARVMFLGQLGKYLPGSVWAFVAQVELARDHDVARQRGAAATVLAVAATLTVNLAVAAGTLPFVSTDAARRWWWLLALAPFLLALLHPRVVTGLINAVLRLVRRIRGPRDGTGSGSLPAAAELERASGRGMAGALGWSLAAWVPLSVHVWVLVAAAGGGADVRALPVAAGAYALAWTLGLLVVVAPAGLGVRELVLVVCLAPVLDPGSALVVAALSRLSMTAADLVWAGGALAVTRSAAGPRPAPPPAGGAEAGGGRGDASAG</sequence>
<proteinExistence type="predicted"/>
<keyword evidence="5 7" id="KW-0472">Membrane</keyword>
<dbReference type="RefSeq" id="WP_184636453.1">
    <property type="nucleotide sequence ID" value="NZ_BAABKT010000039.1"/>
</dbReference>
<protein>
    <submittedName>
        <fullName evidence="8">Uncharacterized membrane protein YbhN (UPF0104 family)</fullName>
    </submittedName>
</protein>
<keyword evidence="3 7" id="KW-0812">Transmembrane</keyword>
<evidence type="ECO:0000256" key="7">
    <source>
        <dbReference type="SAM" id="Phobius"/>
    </source>
</evidence>
<dbReference type="Pfam" id="PF03706">
    <property type="entry name" value="LPG_synthase_TM"/>
    <property type="match status" value="1"/>
</dbReference>